<feature type="domain" description="PDZ" evidence="2">
    <location>
        <begin position="58"/>
        <end position="140"/>
    </location>
</feature>
<feature type="non-terminal residue" evidence="3">
    <location>
        <position position="1"/>
    </location>
</feature>
<dbReference type="Gene3D" id="2.30.42.10">
    <property type="match status" value="1"/>
</dbReference>
<accession>A0A0X3PHX8</accession>
<reference evidence="3" key="1">
    <citation type="submission" date="2016-01" db="EMBL/GenBank/DDBJ databases">
        <title>Reference transcriptome for the parasite Schistocephalus solidus: insights into the molecular evolution of parasitism.</title>
        <authorList>
            <person name="Hebert F.O."/>
            <person name="Grambauer S."/>
            <person name="Barber I."/>
            <person name="Landry C.R."/>
            <person name="Aubin-Horth N."/>
        </authorList>
    </citation>
    <scope>NUCLEOTIDE SEQUENCE</scope>
</reference>
<dbReference type="InterPro" id="IPR051067">
    <property type="entry name" value="NHER"/>
</dbReference>
<dbReference type="Pfam" id="PF00595">
    <property type="entry name" value="PDZ"/>
    <property type="match status" value="1"/>
</dbReference>
<evidence type="ECO:0000259" key="2">
    <source>
        <dbReference type="PROSITE" id="PS50106"/>
    </source>
</evidence>
<dbReference type="PANTHER" id="PTHR14191">
    <property type="entry name" value="PDZ DOMAIN CONTAINING PROTEIN"/>
    <property type="match status" value="1"/>
</dbReference>
<evidence type="ECO:0000256" key="1">
    <source>
        <dbReference type="ARBA" id="ARBA00022737"/>
    </source>
</evidence>
<dbReference type="InterPro" id="IPR001478">
    <property type="entry name" value="PDZ"/>
</dbReference>
<protein>
    <submittedName>
        <fullName evidence="3">Na(+)/H(+) exchange regulatory cofactor NHE-RF1</fullName>
    </submittedName>
</protein>
<evidence type="ECO:0000313" key="3">
    <source>
        <dbReference type="EMBL" id="JAP51525.1"/>
    </source>
</evidence>
<gene>
    <name evidence="3" type="primary">NHRF1</name>
    <name evidence="3" type="ORF">TR88519</name>
</gene>
<dbReference type="GO" id="GO:0072659">
    <property type="term" value="P:protein localization to plasma membrane"/>
    <property type="evidence" value="ECO:0007669"/>
    <property type="project" value="TreeGrafter"/>
</dbReference>
<dbReference type="PANTHER" id="PTHR14191:SF3">
    <property type="entry name" value="NA(+)_H(+) EXCHANGE REGULATORY COFACTOR-LIKE PROTEIN NRFL-1"/>
    <property type="match status" value="1"/>
</dbReference>
<dbReference type="AlphaFoldDB" id="A0A0X3PHX8"/>
<keyword evidence="1" id="KW-0677">Repeat</keyword>
<dbReference type="EMBL" id="GEEE01011700">
    <property type="protein sequence ID" value="JAP51525.1"/>
    <property type="molecule type" value="Transcribed_RNA"/>
</dbReference>
<organism evidence="3">
    <name type="scientific">Schistocephalus solidus</name>
    <name type="common">Tapeworm</name>
    <dbReference type="NCBI Taxonomy" id="70667"/>
    <lineage>
        <taxon>Eukaryota</taxon>
        <taxon>Metazoa</taxon>
        <taxon>Spiralia</taxon>
        <taxon>Lophotrochozoa</taxon>
        <taxon>Platyhelminthes</taxon>
        <taxon>Cestoda</taxon>
        <taxon>Eucestoda</taxon>
        <taxon>Diphyllobothriidea</taxon>
        <taxon>Diphyllobothriidae</taxon>
        <taxon>Schistocephalus</taxon>
    </lineage>
</organism>
<dbReference type="SMART" id="SM00228">
    <property type="entry name" value="PDZ"/>
    <property type="match status" value="1"/>
</dbReference>
<dbReference type="InterPro" id="IPR036034">
    <property type="entry name" value="PDZ_sf"/>
</dbReference>
<dbReference type="PROSITE" id="PS50106">
    <property type="entry name" value="PDZ"/>
    <property type="match status" value="1"/>
</dbReference>
<dbReference type="GO" id="GO:0043495">
    <property type="term" value="F:protein-membrane adaptor activity"/>
    <property type="evidence" value="ECO:0007669"/>
    <property type="project" value="TreeGrafter"/>
</dbReference>
<dbReference type="GO" id="GO:0016324">
    <property type="term" value="C:apical plasma membrane"/>
    <property type="evidence" value="ECO:0007669"/>
    <property type="project" value="TreeGrafter"/>
</dbReference>
<sequence>LLFHFGPHSHNSKIPLSPRYVKNIVLFNYVNIYSHCINLNLGSCNFTSMAVSVPEARLITLRQWPGNSGYGFVVDKKADEGYFKIKQVNPDTPAASVGVLENDLIIEINNTPAENITYEEVVDRIKSNPNAVKLMLLQPAEKDCLQARGYKLNSISCPLYIVEGRSAADETTKEVAEKSKLQPFESTLIRADAKTMAYLSNKRKNVLSTL</sequence>
<name>A0A0X3PHX8_SCHSO</name>
<dbReference type="SUPFAM" id="SSF50156">
    <property type="entry name" value="PDZ domain-like"/>
    <property type="match status" value="1"/>
</dbReference>
<proteinExistence type="predicted"/>